<dbReference type="InterPro" id="IPR036291">
    <property type="entry name" value="NAD(P)-bd_dom_sf"/>
</dbReference>
<protein>
    <recommendedName>
        <fullName evidence="7">NAD(P)-binding domain-containing protein</fullName>
    </recommendedName>
</protein>
<accession>A0A084Q933</accession>
<dbReference type="GO" id="GO:0016491">
    <property type="term" value="F:oxidoreductase activity"/>
    <property type="evidence" value="ECO:0007669"/>
    <property type="project" value="UniProtKB-KW"/>
</dbReference>
<proteinExistence type="inferred from homology"/>
<reference evidence="5 6" key="1">
    <citation type="journal article" date="2014" name="BMC Genomics">
        <title>Comparative genome sequencing reveals chemotype-specific gene clusters in the toxigenic black mold Stachybotrys.</title>
        <authorList>
            <person name="Semeiks J."/>
            <person name="Borek D."/>
            <person name="Otwinowski Z."/>
            <person name="Grishin N.V."/>
        </authorList>
    </citation>
    <scope>NUCLEOTIDE SEQUENCE [LARGE SCALE GENOMIC DNA]</scope>
    <source>
        <strain evidence="5 6">IBT 40285</strain>
    </source>
</reference>
<dbReference type="Gene3D" id="3.40.50.720">
    <property type="entry name" value="NAD(P)-binding Rossmann-like Domain"/>
    <property type="match status" value="1"/>
</dbReference>
<evidence type="ECO:0000313" key="5">
    <source>
        <dbReference type="EMBL" id="KFA60468.1"/>
    </source>
</evidence>
<keyword evidence="6" id="KW-1185">Reference proteome</keyword>
<dbReference type="InParanoid" id="A0A084Q933"/>
<dbReference type="InterPro" id="IPR019901">
    <property type="entry name" value="Ergot_alkaloid_biosynthesis"/>
</dbReference>
<keyword evidence="3" id="KW-0017">Alkaloid metabolism</keyword>
<name>A0A084Q933_STAC4</name>
<dbReference type="HOGENOM" id="CLU_007383_10_6_1"/>
<dbReference type="PANTHER" id="PTHR43162">
    <property type="match status" value="1"/>
</dbReference>
<dbReference type="AlphaFoldDB" id="A0A084Q933"/>
<dbReference type="PANTHER" id="PTHR43162:SF1">
    <property type="entry name" value="PRESTALK A DIFFERENTIATION PROTEIN A"/>
    <property type="match status" value="1"/>
</dbReference>
<evidence type="ECO:0000256" key="3">
    <source>
        <dbReference type="ARBA" id="ARBA00022589"/>
    </source>
</evidence>
<gene>
    <name evidence="5" type="ORF">S40285_09174</name>
</gene>
<dbReference type="Proteomes" id="UP000028524">
    <property type="component" value="Unassembled WGS sequence"/>
</dbReference>
<dbReference type="GO" id="GO:0035835">
    <property type="term" value="P:indole alkaloid biosynthetic process"/>
    <property type="evidence" value="ECO:0007669"/>
    <property type="project" value="UniProtKB-UniPathway"/>
</dbReference>
<organism evidence="5 6">
    <name type="scientific">Stachybotrys chlorohalonatus (strain IBT 40285)</name>
    <dbReference type="NCBI Taxonomy" id="1283841"/>
    <lineage>
        <taxon>Eukaryota</taxon>
        <taxon>Fungi</taxon>
        <taxon>Dikarya</taxon>
        <taxon>Ascomycota</taxon>
        <taxon>Pezizomycotina</taxon>
        <taxon>Sordariomycetes</taxon>
        <taxon>Hypocreomycetidae</taxon>
        <taxon>Hypocreales</taxon>
        <taxon>Stachybotryaceae</taxon>
        <taxon>Stachybotrys</taxon>
    </lineage>
</organism>
<dbReference type="NCBIfam" id="TIGR03649">
    <property type="entry name" value="ergot_EASG"/>
    <property type="match status" value="1"/>
</dbReference>
<dbReference type="Gene3D" id="3.90.25.10">
    <property type="entry name" value="UDP-galactose 4-epimerase, domain 1"/>
    <property type="match status" value="1"/>
</dbReference>
<comment type="pathway">
    <text evidence="1">Alkaloid biosynthesis; ergot alkaloid biosynthesis.</text>
</comment>
<evidence type="ECO:0008006" key="7">
    <source>
        <dbReference type="Google" id="ProtNLM"/>
    </source>
</evidence>
<comment type="similarity">
    <text evidence="2">Belongs to the fgaFS/easG family.</text>
</comment>
<evidence type="ECO:0000256" key="2">
    <source>
        <dbReference type="ARBA" id="ARBA00005372"/>
    </source>
</evidence>
<keyword evidence="4" id="KW-0560">Oxidoreductase</keyword>
<dbReference type="UniPathway" id="UPA00327"/>
<dbReference type="SUPFAM" id="SSF51735">
    <property type="entry name" value="NAD(P)-binding Rossmann-fold domains"/>
    <property type="match status" value="1"/>
</dbReference>
<dbReference type="InterPro" id="IPR051604">
    <property type="entry name" value="Ergot_Alk_Oxidoreductase"/>
</dbReference>
<evidence type="ECO:0000256" key="4">
    <source>
        <dbReference type="ARBA" id="ARBA00023002"/>
    </source>
</evidence>
<dbReference type="EMBL" id="KL660921">
    <property type="protein sequence ID" value="KFA60468.1"/>
    <property type="molecule type" value="Genomic_DNA"/>
</dbReference>
<dbReference type="STRING" id="1283841.A0A084Q933"/>
<dbReference type="OrthoDB" id="9997102at2759"/>
<evidence type="ECO:0000256" key="1">
    <source>
        <dbReference type="ARBA" id="ARBA00005107"/>
    </source>
</evidence>
<evidence type="ECO:0000313" key="6">
    <source>
        <dbReference type="Proteomes" id="UP000028524"/>
    </source>
</evidence>
<sequence>MTYLLIGGTGKTASRLAALLSAAGKPFILTSRRGPEAAPKGQTAIAFDWTDESTWPNAFEKEPIEAIYLMPPPIDKPWVPMIKYVDYAKAKGAKFFVLCAGTTAVLGQDGMGRVWEHFVNAGVDYAVLRPSWFMENLVEPGPAYTIGQLNSLFSATQDGEIPFISADDIANVAYHVLTGGKTHNRDYRILGPRNLTYDDVAAILTKVLGREIKHVKLDQAARVQGLVQAGLSEHYATFFAGIELLAAQGVEKAESDDVLTITGQAPKSFEAFAEENKAVWS</sequence>
<dbReference type="OMA" id="WFMQNFS"/>